<reference evidence="5" key="1">
    <citation type="submission" date="2020-10" db="EMBL/GenBank/DDBJ databases">
        <authorList>
            <person name="Han B."/>
            <person name="Lu T."/>
            <person name="Zhao Q."/>
            <person name="Huang X."/>
            <person name="Zhao Y."/>
        </authorList>
    </citation>
    <scope>NUCLEOTIDE SEQUENCE</scope>
</reference>
<dbReference type="InterPro" id="IPR001220">
    <property type="entry name" value="Legume_lectin_dom"/>
</dbReference>
<dbReference type="InterPro" id="IPR013320">
    <property type="entry name" value="ConA-like_dom_sf"/>
</dbReference>
<keyword evidence="3" id="KW-0732">Signal</keyword>
<dbReference type="InterPro" id="IPR019825">
    <property type="entry name" value="Lectin_legB_Mn/Ca_BS"/>
</dbReference>
<dbReference type="Proteomes" id="UP000604825">
    <property type="component" value="Unassembled WGS sequence"/>
</dbReference>
<dbReference type="PANTHER" id="PTHR32401">
    <property type="entry name" value="CONCANAVALIN A-LIKE LECTIN FAMILY PROTEIN"/>
    <property type="match status" value="1"/>
</dbReference>
<organism evidence="5 6">
    <name type="scientific">Miscanthus lutarioriparius</name>
    <dbReference type="NCBI Taxonomy" id="422564"/>
    <lineage>
        <taxon>Eukaryota</taxon>
        <taxon>Viridiplantae</taxon>
        <taxon>Streptophyta</taxon>
        <taxon>Embryophyta</taxon>
        <taxon>Tracheophyta</taxon>
        <taxon>Spermatophyta</taxon>
        <taxon>Magnoliopsida</taxon>
        <taxon>Liliopsida</taxon>
        <taxon>Poales</taxon>
        <taxon>Poaceae</taxon>
        <taxon>PACMAD clade</taxon>
        <taxon>Panicoideae</taxon>
        <taxon>Andropogonodae</taxon>
        <taxon>Andropogoneae</taxon>
        <taxon>Saccharinae</taxon>
        <taxon>Miscanthus</taxon>
    </lineage>
</organism>
<gene>
    <name evidence="5" type="ORF">NCGR_LOCUS3290</name>
</gene>
<accession>A0A811MDI5</accession>
<dbReference type="Pfam" id="PF00139">
    <property type="entry name" value="Lectin_legB"/>
    <property type="match status" value="1"/>
</dbReference>
<feature type="domain" description="Legume lectin" evidence="4">
    <location>
        <begin position="33"/>
        <end position="262"/>
    </location>
</feature>
<sequence>MAAASSRKFSFMSIGLFSLLLLIHAPRSSSLSFSFNFSNSGDPCDAELRCEHDTRMGPGVLELTKNEIKGDPFSVGRASYARPVALWDSSTGEVASFISNFTFQIKPKDETTYQRCNKSGDGMAFFLAHYPSKIPPNSYGWNLALFNDSNNFYAIGDDRVVAVEFDTFFNDQWDKTPNHVGIDVNSISSKAYVNVTKGLVSEDAIMTAKISYNNLTGVLEALLQIDDGEPYHVSFRVDMKGSLPEEVAVGFSAATGNCIELHQDQEPQAPAQEGDDSGGYYPCLFPR</sequence>
<evidence type="ECO:0000259" key="4">
    <source>
        <dbReference type="Pfam" id="PF00139"/>
    </source>
</evidence>
<dbReference type="OrthoDB" id="2014828at2759"/>
<dbReference type="SUPFAM" id="SSF49899">
    <property type="entry name" value="Concanavalin A-like lectins/glucanases"/>
    <property type="match status" value="1"/>
</dbReference>
<evidence type="ECO:0000256" key="3">
    <source>
        <dbReference type="SAM" id="SignalP"/>
    </source>
</evidence>
<dbReference type="InterPro" id="IPR050258">
    <property type="entry name" value="Leguminous_Lectin"/>
</dbReference>
<dbReference type="GO" id="GO:0030246">
    <property type="term" value="F:carbohydrate binding"/>
    <property type="evidence" value="ECO:0007669"/>
    <property type="project" value="UniProtKB-KW"/>
</dbReference>
<comment type="similarity">
    <text evidence="1">Belongs to the leguminous lectin family.</text>
</comment>
<dbReference type="PANTHER" id="PTHR32401:SF56">
    <property type="entry name" value="OS09G0336400 PROTEIN"/>
    <property type="match status" value="1"/>
</dbReference>
<keyword evidence="2" id="KW-0430">Lectin</keyword>
<feature type="chain" id="PRO_5032827037" description="Legume lectin domain-containing protein" evidence="3">
    <location>
        <begin position="31"/>
        <end position="287"/>
    </location>
</feature>
<dbReference type="CDD" id="cd06899">
    <property type="entry name" value="lectin_legume_LecRK_Arcelin_ConA"/>
    <property type="match status" value="1"/>
</dbReference>
<feature type="signal peptide" evidence="3">
    <location>
        <begin position="1"/>
        <end position="30"/>
    </location>
</feature>
<dbReference type="Gene3D" id="2.60.120.200">
    <property type="match status" value="1"/>
</dbReference>
<evidence type="ECO:0000256" key="2">
    <source>
        <dbReference type="ARBA" id="ARBA00022734"/>
    </source>
</evidence>
<dbReference type="InterPro" id="IPR016363">
    <property type="entry name" value="L-lectin"/>
</dbReference>
<keyword evidence="6" id="KW-1185">Reference proteome</keyword>
<dbReference type="AlphaFoldDB" id="A0A811MDI5"/>
<proteinExistence type="inferred from homology"/>
<evidence type="ECO:0000313" key="5">
    <source>
        <dbReference type="EMBL" id="CAD6205459.1"/>
    </source>
</evidence>
<evidence type="ECO:0000313" key="6">
    <source>
        <dbReference type="Proteomes" id="UP000604825"/>
    </source>
</evidence>
<evidence type="ECO:0000256" key="1">
    <source>
        <dbReference type="ARBA" id="ARBA00007606"/>
    </source>
</evidence>
<protein>
    <recommendedName>
        <fullName evidence="4">Legume lectin domain-containing protein</fullName>
    </recommendedName>
</protein>
<dbReference type="PROSITE" id="PS00307">
    <property type="entry name" value="LECTIN_LEGUME_BETA"/>
    <property type="match status" value="1"/>
</dbReference>
<comment type="caution">
    <text evidence="5">The sequence shown here is derived from an EMBL/GenBank/DDBJ whole genome shotgun (WGS) entry which is preliminary data.</text>
</comment>
<name>A0A811MDI5_9POAL</name>
<dbReference type="EMBL" id="CAJGYO010000001">
    <property type="protein sequence ID" value="CAD6205459.1"/>
    <property type="molecule type" value="Genomic_DNA"/>
</dbReference>
<dbReference type="PIRSF" id="PIRSF002690">
    <property type="entry name" value="L-type_lectin_plant"/>
    <property type="match status" value="1"/>
</dbReference>